<dbReference type="Proteomes" id="UP000529783">
    <property type="component" value="Unassembled WGS sequence"/>
</dbReference>
<proteinExistence type="predicted"/>
<evidence type="ECO:0000313" key="2">
    <source>
        <dbReference type="EMBL" id="NYD48224.1"/>
    </source>
</evidence>
<dbReference type="EMBL" id="JACCBA010000001">
    <property type="protein sequence ID" value="NYD48224.1"/>
    <property type="molecule type" value="Genomic_DNA"/>
</dbReference>
<dbReference type="AlphaFoldDB" id="A0A7Y9EI93"/>
<name>A0A7Y9EI93_9ACTN</name>
<comment type="caution">
    <text evidence="2">The sequence shown here is derived from an EMBL/GenBank/DDBJ whole genome shotgun (WGS) entry which is preliminary data.</text>
</comment>
<evidence type="ECO:0000256" key="1">
    <source>
        <dbReference type="SAM" id="MobiDB-lite"/>
    </source>
</evidence>
<protein>
    <submittedName>
        <fullName evidence="2">Uncharacterized protein</fullName>
    </submittedName>
</protein>
<sequence>MRHLGGRGAAAVTARGGKVSTAVRRRGTGAGAIGPDARKIITDGTETRGRPAGKPGTDTKFLLNR</sequence>
<feature type="region of interest" description="Disordered" evidence="1">
    <location>
        <begin position="1"/>
        <end position="65"/>
    </location>
</feature>
<accession>A0A7Y9EI93</accession>
<keyword evidence="3" id="KW-1185">Reference proteome</keyword>
<reference evidence="2 3" key="1">
    <citation type="submission" date="2020-07" db="EMBL/GenBank/DDBJ databases">
        <title>Sequencing the genomes of 1000 actinobacteria strains.</title>
        <authorList>
            <person name="Klenk H.-P."/>
        </authorList>
    </citation>
    <scope>NUCLEOTIDE SEQUENCE [LARGE SCALE GENOMIC DNA]</scope>
    <source>
        <strain evidence="2 3">DSM 40398</strain>
    </source>
</reference>
<feature type="compositionally biased region" description="Basic and acidic residues" evidence="1">
    <location>
        <begin position="36"/>
        <end position="49"/>
    </location>
</feature>
<gene>
    <name evidence="2" type="ORF">BJY14_004207</name>
</gene>
<organism evidence="2 3">
    <name type="scientific">Actinomadura luteofluorescens</name>
    <dbReference type="NCBI Taxonomy" id="46163"/>
    <lineage>
        <taxon>Bacteria</taxon>
        <taxon>Bacillati</taxon>
        <taxon>Actinomycetota</taxon>
        <taxon>Actinomycetes</taxon>
        <taxon>Streptosporangiales</taxon>
        <taxon>Thermomonosporaceae</taxon>
        <taxon>Actinomadura</taxon>
    </lineage>
</organism>
<evidence type="ECO:0000313" key="3">
    <source>
        <dbReference type="Proteomes" id="UP000529783"/>
    </source>
</evidence>